<dbReference type="OrthoDB" id="304870at2759"/>
<reference evidence="12 13" key="1">
    <citation type="submission" date="2016-11" db="EMBL/GenBank/DDBJ databases">
        <title>The macronuclear genome of Stentor coeruleus: a giant cell with tiny introns.</title>
        <authorList>
            <person name="Slabodnick M."/>
            <person name="Ruby J.G."/>
            <person name="Reiff S.B."/>
            <person name="Swart E.C."/>
            <person name="Gosai S."/>
            <person name="Prabakaran S."/>
            <person name="Witkowska E."/>
            <person name="Larue G.E."/>
            <person name="Fisher S."/>
            <person name="Freeman R.M."/>
            <person name="Gunawardena J."/>
            <person name="Chu W."/>
            <person name="Stover N.A."/>
            <person name="Gregory B.D."/>
            <person name="Nowacki M."/>
            <person name="Derisi J."/>
            <person name="Roy S.W."/>
            <person name="Marshall W.F."/>
            <person name="Sood P."/>
        </authorList>
    </citation>
    <scope>NUCLEOTIDE SEQUENCE [LARGE SCALE GENOMIC DNA]</scope>
    <source>
        <strain evidence="12">WM001</strain>
    </source>
</reference>
<keyword evidence="13" id="KW-1185">Reference proteome</keyword>
<dbReference type="SUPFAM" id="SSF57850">
    <property type="entry name" value="RING/U-box"/>
    <property type="match status" value="3"/>
</dbReference>
<keyword evidence="7" id="KW-0833">Ubl conjugation pathway</keyword>
<dbReference type="Pfam" id="PF00097">
    <property type="entry name" value="zf-C3HC4"/>
    <property type="match status" value="1"/>
</dbReference>
<feature type="domain" description="RING-type" evidence="11">
    <location>
        <begin position="145"/>
        <end position="358"/>
    </location>
</feature>
<evidence type="ECO:0000256" key="3">
    <source>
        <dbReference type="ARBA" id="ARBA00022679"/>
    </source>
</evidence>
<dbReference type="InterPro" id="IPR013083">
    <property type="entry name" value="Znf_RING/FYVE/PHD"/>
</dbReference>
<evidence type="ECO:0000256" key="9">
    <source>
        <dbReference type="PROSITE-ProRule" id="PRU00175"/>
    </source>
</evidence>
<keyword evidence="4" id="KW-0479">Metal-binding</keyword>
<dbReference type="InterPro" id="IPR031127">
    <property type="entry name" value="E3_UB_ligase_RBR"/>
</dbReference>
<dbReference type="GO" id="GO:0005956">
    <property type="term" value="C:protein kinase CK2 complex"/>
    <property type="evidence" value="ECO:0007669"/>
    <property type="project" value="InterPro"/>
</dbReference>
<evidence type="ECO:0000256" key="7">
    <source>
        <dbReference type="ARBA" id="ARBA00022786"/>
    </source>
</evidence>
<proteinExistence type="predicted"/>
<protein>
    <recommendedName>
        <fullName evidence="2">RBR-type E3 ubiquitin transferase</fullName>
        <ecNumber evidence="2">2.3.2.31</ecNumber>
    </recommendedName>
</protein>
<gene>
    <name evidence="12" type="ORF">SteCoe_9436</name>
</gene>
<accession>A0A1R2CHQ0</accession>
<dbReference type="Proteomes" id="UP000187209">
    <property type="component" value="Unassembled WGS sequence"/>
</dbReference>
<dbReference type="GO" id="GO:0016567">
    <property type="term" value="P:protein ubiquitination"/>
    <property type="evidence" value="ECO:0007669"/>
    <property type="project" value="InterPro"/>
</dbReference>
<keyword evidence="8" id="KW-0862">Zinc</keyword>
<dbReference type="Gene3D" id="1.20.120.1750">
    <property type="match status" value="1"/>
</dbReference>
<dbReference type="SUPFAM" id="SSF57798">
    <property type="entry name" value="Casein kinase II beta subunit"/>
    <property type="match status" value="1"/>
</dbReference>
<dbReference type="EMBL" id="MPUH01000147">
    <property type="protein sequence ID" value="OMJ88574.1"/>
    <property type="molecule type" value="Genomic_DNA"/>
</dbReference>
<dbReference type="GO" id="GO:0019887">
    <property type="term" value="F:protein kinase regulator activity"/>
    <property type="evidence" value="ECO:0007669"/>
    <property type="project" value="InterPro"/>
</dbReference>
<keyword evidence="5" id="KW-0677">Repeat</keyword>
<dbReference type="GO" id="GO:0061630">
    <property type="term" value="F:ubiquitin protein ligase activity"/>
    <property type="evidence" value="ECO:0007669"/>
    <property type="project" value="UniProtKB-EC"/>
</dbReference>
<evidence type="ECO:0000256" key="8">
    <source>
        <dbReference type="ARBA" id="ARBA00022833"/>
    </source>
</evidence>
<evidence type="ECO:0000313" key="12">
    <source>
        <dbReference type="EMBL" id="OMJ88574.1"/>
    </source>
</evidence>
<evidence type="ECO:0000256" key="1">
    <source>
        <dbReference type="ARBA" id="ARBA00001798"/>
    </source>
</evidence>
<keyword evidence="6 9" id="KW-0863">Zinc-finger</keyword>
<evidence type="ECO:0000256" key="5">
    <source>
        <dbReference type="ARBA" id="ARBA00022737"/>
    </source>
</evidence>
<evidence type="ECO:0000256" key="4">
    <source>
        <dbReference type="ARBA" id="ARBA00022723"/>
    </source>
</evidence>
<evidence type="ECO:0000256" key="6">
    <source>
        <dbReference type="ARBA" id="ARBA00022771"/>
    </source>
</evidence>
<dbReference type="InterPro" id="IPR035991">
    <property type="entry name" value="Casein_kinase_II_beta-like"/>
</dbReference>
<dbReference type="EC" id="2.3.2.31" evidence="2"/>
<dbReference type="PANTHER" id="PTHR11685">
    <property type="entry name" value="RBR FAMILY RING FINGER AND IBR DOMAIN-CONTAINING"/>
    <property type="match status" value="1"/>
</dbReference>
<dbReference type="InterPro" id="IPR044066">
    <property type="entry name" value="TRIAD_supradom"/>
</dbReference>
<evidence type="ECO:0000256" key="2">
    <source>
        <dbReference type="ARBA" id="ARBA00012251"/>
    </source>
</evidence>
<evidence type="ECO:0000313" key="13">
    <source>
        <dbReference type="Proteomes" id="UP000187209"/>
    </source>
</evidence>
<feature type="domain" description="RING-type" evidence="10">
    <location>
        <begin position="149"/>
        <end position="198"/>
    </location>
</feature>
<evidence type="ECO:0000259" key="11">
    <source>
        <dbReference type="PROSITE" id="PS51873"/>
    </source>
</evidence>
<dbReference type="InterPro" id="IPR018957">
    <property type="entry name" value="Znf_C3HC4_RING-type"/>
</dbReference>
<evidence type="ECO:0000259" key="10">
    <source>
        <dbReference type="PROSITE" id="PS50089"/>
    </source>
</evidence>
<dbReference type="SMART" id="SM00184">
    <property type="entry name" value="RING"/>
    <property type="match status" value="2"/>
</dbReference>
<comment type="caution">
    <text evidence="12">The sequence shown here is derived from an EMBL/GenBank/DDBJ whole genome shotgun (WGS) entry which is preliminary data.</text>
</comment>
<name>A0A1R2CHQ0_9CILI</name>
<comment type="catalytic activity">
    <reaction evidence="1">
        <text>[E2 ubiquitin-conjugating enzyme]-S-ubiquitinyl-L-cysteine + [acceptor protein]-L-lysine = [E2 ubiquitin-conjugating enzyme]-L-cysteine + [acceptor protein]-N(6)-ubiquitinyl-L-lysine.</text>
        <dbReference type="EC" id="2.3.2.31"/>
    </reaction>
</comment>
<dbReference type="InterPro" id="IPR017907">
    <property type="entry name" value="Znf_RING_CS"/>
</dbReference>
<dbReference type="InterPro" id="IPR002867">
    <property type="entry name" value="IBR_dom"/>
</dbReference>
<dbReference type="GO" id="GO:0008270">
    <property type="term" value="F:zinc ion binding"/>
    <property type="evidence" value="ECO:0007669"/>
    <property type="project" value="UniProtKB-KW"/>
</dbReference>
<dbReference type="InterPro" id="IPR001841">
    <property type="entry name" value="Znf_RING"/>
</dbReference>
<organism evidence="12 13">
    <name type="scientific">Stentor coeruleus</name>
    <dbReference type="NCBI Taxonomy" id="5963"/>
    <lineage>
        <taxon>Eukaryota</taxon>
        <taxon>Sar</taxon>
        <taxon>Alveolata</taxon>
        <taxon>Ciliophora</taxon>
        <taxon>Postciliodesmatophora</taxon>
        <taxon>Heterotrichea</taxon>
        <taxon>Heterotrichida</taxon>
        <taxon>Stentoridae</taxon>
        <taxon>Stentor</taxon>
    </lineage>
</organism>
<dbReference type="AlphaFoldDB" id="A0A1R2CHQ0"/>
<keyword evidence="3" id="KW-0808">Transferase</keyword>
<dbReference type="PROSITE" id="PS50089">
    <property type="entry name" value="ZF_RING_2"/>
    <property type="match status" value="1"/>
</dbReference>
<dbReference type="Pfam" id="PF01485">
    <property type="entry name" value="IBR"/>
    <property type="match status" value="1"/>
</dbReference>
<dbReference type="PROSITE" id="PS51873">
    <property type="entry name" value="TRIAD"/>
    <property type="match status" value="1"/>
</dbReference>
<dbReference type="Gene3D" id="3.30.40.10">
    <property type="entry name" value="Zinc/RING finger domain, C3HC4 (zinc finger)"/>
    <property type="match status" value="1"/>
</dbReference>
<sequence>MENISITLEVQLNRLSCIIARGCDEKDFDKIRQLLKSYHKYIKYADLKVTAQVKIFSSFCIICENIIRLKDTKKCIQLTCGHAACSANCIQQLVINSSGNDIDYFFYTFCPKCGTALDQNIIVEAFGGVEKFIEIQKRFDYERAPKYECPLCFTKDRIDNSITLMCNHRFCKRCIKTHAEILIKEKQVGKEGIKCPSCGDEIHIEIMKYILTHEEFSRYDEELFDSFAPNVGENDIYFRCRNESCEFAAIVPVGIKEIECKTCMKKYCPVCRDDVHAEITCQENYDKKLDKSLLDLALGQGWKQCPYCKNMCERISGCNFMKCLSSTCKGANNFCYLCGVGIKGYTHFKIEGPYGKVCNTMDGNKD</sequence>
<dbReference type="PROSITE" id="PS00518">
    <property type="entry name" value="ZF_RING_1"/>
    <property type="match status" value="1"/>
</dbReference>